<protein>
    <recommendedName>
        <fullName evidence="1">MobA/VirD2-like nuclease domain-containing protein</fullName>
    </recommendedName>
</protein>
<dbReference type="InterPro" id="IPR005094">
    <property type="entry name" value="Endonuclease_MobA/VirD2"/>
</dbReference>
<dbReference type="RefSeq" id="WP_142054793.1">
    <property type="nucleotide sequence ID" value="NZ_VFPA01000002.1"/>
</dbReference>
<name>A0A543DNU6_9PSEU</name>
<dbReference type="Proteomes" id="UP000315677">
    <property type="component" value="Unassembled WGS sequence"/>
</dbReference>
<dbReference type="OrthoDB" id="4382201at2"/>
<reference evidence="2 3" key="1">
    <citation type="submission" date="2019-06" db="EMBL/GenBank/DDBJ databases">
        <title>Sequencing the genomes of 1000 actinobacteria strains.</title>
        <authorList>
            <person name="Klenk H.-P."/>
        </authorList>
    </citation>
    <scope>NUCLEOTIDE SEQUENCE [LARGE SCALE GENOMIC DNA]</scope>
    <source>
        <strain evidence="2 3">DSM 45301</strain>
    </source>
</reference>
<dbReference type="Pfam" id="PF03432">
    <property type="entry name" value="Relaxase"/>
    <property type="match status" value="1"/>
</dbReference>
<comment type="caution">
    <text evidence="2">The sequence shown here is derived from an EMBL/GenBank/DDBJ whole genome shotgun (WGS) entry which is preliminary data.</text>
</comment>
<dbReference type="AlphaFoldDB" id="A0A543DNU6"/>
<organism evidence="2 3">
    <name type="scientific">Pseudonocardia kunmingensis</name>
    <dbReference type="NCBI Taxonomy" id="630975"/>
    <lineage>
        <taxon>Bacteria</taxon>
        <taxon>Bacillati</taxon>
        <taxon>Actinomycetota</taxon>
        <taxon>Actinomycetes</taxon>
        <taxon>Pseudonocardiales</taxon>
        <taxon>Pseudonocardiaceae</taxon>
        <taxon>Pseudonocardia</taxon>
    </lineage>
</organism>
<evidence type="ECO:0000259" key="1">
    <source>
        <dbReference type="Pfam" id="PF03432"/>
    </source>
</evidence>
<feature type="domain" description="MobA/VirD2-like nuclease" evidence="1">
    <location>
        <begin position="82"/>
        <end position="175"/>
    </location>
</feature>
<keyword evidence="3" id="KW-1185">Reference proteome</keyword>
<accession>A0A543DNU6</accession>
<gene>
    <name evidence="2" type="ORF">FB558_3537</name>
</gene>
<sequence length="476" mass="50594">MITKVVHGWRVGGLIAYLMGPGRAQEHVRPRVIASWDGRDAGWQPRQTGSGEFDRELGPLIRALRAPAVAAGLAERDDAGKRGYVWHCSARVAAGDRVLSDAEWALVARELLDGAGVAAGGDVGGPRWVAIRHADDHIHIAVVLVRQDTSRRFWPSRDFPRLRAAAARIERRLGLTVTASADGTAARAPGRGEIEKARRQGRVPARVELARAVRVAAVASDGVAGFVAELEDAGYLVALRWAPSGDPLGYKVARRGDVSAAGGPVFYSGSKLAPDLSLPRLLRGWEEAALGSEAASPVEAARRRVDGARAAIGSARRGQAGEDADGIAHATRDLLTAVGGWSSGLRAAAEVFDRAARPPRGAQATAGLRAAGLRRVARQLLRQRRMLGVPDEPGPAAVALAVALSALLREIAAWQRERDREHQARAATEAAGAVGRWADEWAVSPTLVGAALDHGSVVRRPRRDHAVRRRSSPPRG</sequence>
<evidence type="ECO:0000313" key="3">
    <source>
        <dbReference type="Proteomes" id="UP000315677"/>
    </source>
</evidence>
<proteinExistence type="predicted"/>
<evidence type="ECO:0000313" key="2">
    <source>
        <dbReference type="EMBL" id="TQM11007.1"/>
    </source>
</evidence>
<dbReference type="EMBL" id="VFPA01000002">
    <property type="protein sequence ID" value="TQM11007.1"/>
    <property type="molecule type" value="Genomic_DNA"/>
</dbReference>